<dbReference type="Gene3D" id="3.40.630.30">
    <property type="match status" value="1"/>
</dbReference>
<evidence type="ECO:0000256" key="1">
    <source>
        <dbReference type="ARBA" id="ARBA00022679"/>
    </source>
</evidence>
<dbReference type="EMBL" id="SACT01000015">
    <property type="protein sequence ID" value="RVT47485.1"/>
    <property type="molecule type" value="Genomic_DNA"/>
</dbReference>
<dbReference type="GO" id="GO:0008999">
    <property type="term" value="F:protein-N-terminal-alanine acetyltransferase activity"/>
    <property type="evidence" value="ECO:0007669"/>
    <property type="project" value="TreeGrafter"/>
</dbReference>
<comment type="similarity">
    <text evidence="3">Belongs to the acetyltransferase family. RimJ subfamily.</text>
</comment>
<comment type="caution">
    <text evidence="5">The sequence shown here is derived from an EMBL/GenBank/DDBJ whole genome shotgun (WGS) entry which is preliminary data.</text>
</comment>
<dbReference type="PANTHER" id="PTHR43792:SF8">
    <property type="entry name" value="[RIBOSOMAL PROTEIN US5]-ALANINE N-ACETYLTRANSFERASE"/>
    <property type="match status" value="1"/>
</dbReference>
<dbReference type="Pfam" id="PF13302">
    <property type="entry name" value="Acetyltransf_3"/>
    <property type="match status" value="1"/>
</dbReference>
<sequence>MTSPPALAYASEHQAEEFAAAAARSKSLHRSWVHPPTDTAAARALLLKRQGPADFGYVIYELDSRKIAGFIEITNIVRGNFQSAYLGFYMFKGYERRGYMNWALGEMVRRSWQDLKLHRLEANIQPGNTASIGLVSKLGFVKEGFSSRYLKIGARWRDHERWAIVAK</sequence>
<evidence type="ECO:0000256" key="2">
    <source>
        <dbReference type="ARBA" id="ARBA00023315"/>
    </source>
</evidence>
<reference evidence="5 6" key="1">
    <citation type="submission" date="2019-01" db="EMBL/GenBank/DDBJ databases">
        <authorList>
            <person name="Chen W.-M."/>
        </authorList>
    </citation>
    <scope>NUCLEOTIDE SEQUENCE [LARGE SCALE GENOMIC DNA]</scope>
    <source>
        <strain evidence="5 6">ICH-3</strain>
    </source>
</reference>
<dbReference type="SUPFAM" id="SSF55729">
    <property type="entry name" value="Acyl-CoA N-acyltransferases (Nat)"/>
    <property type="match status" value="1"/>
</dbReference>
<dbReference type="GO" id="GO:0005737">
    <property type="term" value="C:cytoplasm"/>
    <property type="evidence" value="ECO:0007669"/>
    <property type="project" value="TreeGrafter"/>
</dbReference>
<dbReference type="RefSeq" id="WP_128201544.1">
    <property type="nucleotide sequence ID" value="NZ_SACT01000015.1"/>
</dbReference>
<feature type="domain" description="N-acetyltransferase" evidence="4">
    <location>
        <begin position="1"/>
        <end position="167"/>
    </location>
</feature>
<evidence type="ECO:0000313" key="5">
    <source>
        <dbReference type="EMBL" id="RVT47485.1"/>
    </source>
</evidence>
<keyword evidence="1 5" id="KW-0808">Transferase</keyword>
<dbReference type="PROSITE" id="PS51186">
    <property type="entry name" value="GNAT"/>
    <property type="match status" value="1"/>
</dbReference>
<gene>
    <name evidence="5" type="ORF">ENE75_24070</name>
</gene>
<accession>A0A3S2UKG7</accession>
<keyword evidence="6" id="KW-1185">Reference proteome</keyword>
<dbReference type="InterPro" id="IPR000182">
    <property type="entry name" value="GNAT_dom"/>
</dbReference>
<dbReference type="InterPro" id="IPR016181">
    <property type="entry name" value="Acyl_CoA_acyltransferase"/>
</dbReference>
<dbReference type="AlphaFoldDB" id="A0A3S2UKG7"/>
<evidence type="ECO:0000256" key="3">
    <source>
        <dbReference type="ARBA" id="ARBA00038502"/>
    </source>
</evidence>
<organism evidence="5 6">
    <name type="scientific">Rubrivivax albus</name>
    <dbReference type="NCBI Taxonomy" id="2499835"/>
    <lineage>
        <taxon>Bacteria</taxon>
        <taxon>Pseudomonadati</taxon>
        <taxon>Pseudomonadota</taxon>
        <taxon>Betaproteobacteria</taxon>
        <taxon>Burkholderiales</taxon>
        <taxon>Sphaerotilaceae</taxon>
        <taxon>Rubrivivax</taxon>
    </lineage>
</organism>
<dbReference type="InterPro" id="IPR051531">
    <property type="entry name" value="N-acetyltransferase"/>
</dbReference>
<evidence type="ECO:0000313" key="6">
    <source>
        <dbReference type="Proteomes" id="UP000288178"/>
    </source>
</evidence>
<keyword evidence="2" id="KW-0012">Acyltransferase</keyword>
<dbReference type="Proteomes" id="UP000288178">
    <property type="component" value="Unassembled WGS sequence"/>
</dbReference>
<evidence type="ECO:0000259" key="4">
    <source>
        <dbReference type="PROSITE" id="PS51186"/>
    </source>
</evidence>
<dbReference type="PANTHER" id="PTHR43792">
    <property type="entry name" value="GNAT FAMILY, PUTATIVE (AFU_ORTHOLOGUE AFUA_3G00765)-RELATED-RELATED"/>
    <property type="match status" value="1"/>
</dbReference>
<proteinExistence type="inferred from homology"/>
<protein>
    <submittedName>
        <fullName evidence="5">GNAT family N-acetyltransferase</fullName>
    </submittedName>
</protein>
<name>A0A3S2UKG7_9BURK</name>
<dbReference type="OrthoDB" id="9801669at2"/>